<keyword evidence="3" id="KW-0597">Phosphoprotein</keyword>
<evidence type="ECO:0000313" key="7">
    <source>
        <dbReference type="EMBL" id="QTD51894.1"/>
    </source>
</evidence>
<feature type="domain" description="Histidine kinase" evidence="6">
    <location>
        <begin position="523"/>
        <end position="770"/>
    </location>
</feature>
<accession>A0A8A4TRV1</accession>
<protein>
    <recommendedName>
        <fullName evidence="2">histidine kinase</fullName>
        <ecNumber evidence="2">2.7.13.3</ecNumber>
    </recommendedName>
</protein>
<dbReference type="PROSITE" id="PS50006">
    <property type="entry name" value="FHA_DOMAIN"/>
    <property type="match status" value="1"/>
</dbReference>
<dbReference type="Gene3D" id="3.30.565.10">
    <property type="entry name" value="Histidine kinase-like ATPase, C-terminal domain"/>
    <property type="match status" value="1"/>
</dbReference>
<evidence type="ECO:0000256" key="1">
    <source>
        <dbReference type="ARBA" id="ARBA00000085"/>
    </source>
</evidence>
<dbReference type="InterPro" id="IPR003661">
    <property type="entry name" value="HisK_dim/P_dom"/>
</dbReference>
<feature type="domain" description="FHA" evidence="5">
    <location>
        <begin position="22"/>
        <end position="71"/>
    </location>
</feature>
<dbReference type="PROSITE" id="PS50109">
    <property type="entry name" value="HIS_KIN"/>
    <property type="match status" value="1"/>
</dbReference>
<dbReference type="Gene3D" id="3.30.450.40">
    <property type="match status" value="2"/>
</dbReference>
<dbReference type="InterPro" id="IPR029016">
    <property type="entry name" value="GAF-like_dom_sf"/>
</dbReference>
<dbReference type="Proteomes" id="UP000663929">
    <property type="component" value="Chromosome"/>
</dbReference>
<gene>
    <name evidence="7" type="ORF">J3U87_05430</name>
</gene>
<evidence type="ECO:0000313" key="8">
    <source>
        <dbReference type="Proteomes" id="UP000663929"/>
    </source>
</evidence>
<evidence type="ECO:0000259" key="5">
    <source>
        <dbReference type="PROSITE" id="PS50006"/>
    </source>
</evidence>
<dbReference type="InterPro" id="IPR036890">
    <property type="entry name" value="HATPase_C_sf"/>
</dbReference>
<dbReference type="InterPro" id="IPR036097">
    <property type="entry name" value="HisK_dim/P_sf"/>
</dbReference>
<reference evidence="7" key="1">
    <citation type="submission" date="2021-03" db="EMBL/GenBank/DDBJ databases">
        <title>Acanthopleuribacteraceae sp. M133.</title>
        <authorList>
            <person name="Wang G."/>
        </authorList>
    </citation>
    <scope>NUCLEOTIDE SEQUENCE</scope>
    <source>
        <strain evidence="7">M133</strain>
    </source>
</reference>
<dbReference type="RefSeq" id="WP_237382011.1">
    <property type="nucleotide sequence ID" value="NZ_CP071793.1"/>
</dbReference>
<dbReference type="InterPro" id="IPR004358">
    <property type="entry name" value="Sig_transdc_His_kin-like_C"/>
</dbReference>
<dbReference type="PANTHER" id="PTHR43065">
    <property type="entry name" value="SENSOR HISTIDINE KINASE"/>
    <property type="match status" value="1"/>
</dbReference>
<dbReference type="Gene3D" id="2.60.200.20">
    <property type="match status" value="1"/>
</dbReference>
<proteinExistence type="predicted"/>
<dbReference type="CDD" id="cd00060">
    <property type="entry name" value="FHA"/>
    <property type="match status" value="1"/>
</dbReference>
<keyword evidence="4" id="KW-0175">Coiled coil</keyword>
<dbReference type="KEGG" id="scor:J3U87_05430"/>
<feature type="coiled-coil region" evidence="4">
    <location>
        <begin position="302"/>
        <end position="333"/>
    </location>
</feature>
<dbReference type="SMART" id="SM00065">
    <property type="entry name" value="GAF"/>
    <property type="match status" value="2"/>
</dbReference>
<evidence type="ECO:0000256" key="2">
    <source>
        <dbReference type="ARBA" id="ARBA00012438"/>
    </source>
</evidence>
<dbReference type="InterPro" id="IPR008984">
    <property type="entry name" value="SMAD_FHA_dom_sf"/>
</dbReference>
<dbReference type="SUPFAM" id="SSF47384">
    <property type="entry name" value="Homodimeric domain of signal transducing histidine kinase"/>
    <property type="match status" value="1"/>
</dbReference>
<dbReference type="EMBL" id="CP071793">
    <property type="protein sequence ID" value="QTD51894.1"/>
    <property type="molecule type" value="Genomic_DNA"/>
</dbReference>
<dbReference type="CDD" id="cd00082">
    <property type="entry name" value="HisKA"/>
    <property type="match status" value="1"/>
</dbReference>
<dbReference type="InterPro" id="IPR000253">
    <property type="entry name" value="FHA_dom"/>
</dbReference>
<dbReference type="PRINTS" id="PR00344">
    <property type="entry name" value="BCTRLSENSOR"/>
</dbReference>
<feature type="coiled-coil region" evidence="4">
    <location>
        <begin position="532"/>
        <end position="559"/>
    </location>
</feature>
<keyword evidence="8" id="KW-1185">Reference proteome</keyword>
<dbReference type="SUPFAM" id="SSF55874">
    <property type="entry name" value="ATPase domain of HSP90 chaperone/DNA topoisomerase II/histidine kinase"/>
    <property type="match status" value="1"/>
</dbReference>
<dbReference type="InterPro" id="IPR003018">
    <property type="entry name" value="GAF"/>
</dbReference>
<dbReference type="Pfam" id="PF00498">
    <property type="entry name" value="FHA"/>
    <property type="match status" value="1"/>
</dbReference>
<evidence type="ECO:0000256" key="4">
    <source>
        <dbReference type="SAM" id="Coils"/>
    </source>
</evidence>
<dbReference type="InterPro" id="IPR003594">
    <property type="entry name" value="HATPase_dom"/>
</dbReference>
<dbReference type="GO" id="GO:0000155">
    <property type="term" value="F:phosphorelay sensor kinase activity"/>
    <property type="evidence" value="ECO:0007669"/>
    <property type="project" value="InterPro"/>
</dbReference>
<dbReference type="InterPro" id="IPR005467">
    <property type="entry name" value="His_kinase_dom"/>
</dbReference>
<dbReference type="SUPFAM" id="SSF49879">
    <property type="entry name" value="SMAD/FHA domain"/>
    <property type="match status" value="1"/>
</dbReference>
<dbReference type="Pfam" id="PF02518">
    <property type="entry name" value="HATPase_c"/>
    <property type="match status" value="1"/>
</dbReference>
<evidence type="ECO:0000256" key="3">
    <source>
        <dbReference type="ARBA" id="ARBA00022553"/>
    </source>
</evidence>
<dbReference type="SUPFAM" id="SSF55781">
    <property type="entry name" value="GAF domain-like"/>
    <property type="match status" value="2"/>
</dbReference>
<organism evidence="7 8">
    <name type="scientific">Sulfidibacter corallicola</name>
    <dbReference type="NCBI Taxonomy" id="2818388"/>
    <lineage>
        <taxon>Bacteria</taxon>
        <taxon>Pseudomonadati</taxon>
        <taxon>Acidobacteriota</taxon>
        <taxon>Holophagae</taxon>
        <taxon>Acanthopleuribacterales</taxon>
        <taxon>Acanthopleuribacteraceae</taxon>
        <taxon>Sulfidibacter</taxon>
    </lineage>
</organism>
<name>A0A8A4TRV1_SULCO</name>
<dbReference type="SMART" id="SM00240">
    <property type="entry name" value="FHA"/>
    <property type="match status" value="1"/>
</dbReference>
<dbReference type="PANTHER" id="PTHR43065:SF42">
    <property type="entry name" value="TWO-COMPONENT SENSOR PPRA"/>
    <property type="match status" value="1"/>
</dbReference>
<dbReference type="AlphaFoldDB" id="A0A8A4TRV1"/>
<dbReference type="Gene3D" id="1.10.287.130">
    <property type="match status" value="1"/>
</dbReference>
<comment type="catalytic activity">
    <reaction evidence="1">
        <text>ATP + protein L-histidine = ADP + protein N-phospho-L-histidine.</text>
        <dbReference type="EC" id="2.7.13.3"/>
    </reaction>
</comment>
<sequence length="773" mass="86613">MKLHIIPGESEPFFHMVQGTNLVIGRSPSADLVIPEQSISRRHARMFCREKQWFIEDLGSHNGTVVNDYLVRHPTVLTPGAVVRLSNAKIIVNKYQEDETLTGDHDRPMGSHRLFKSASEMLDSAPGNVLTVEGEQELRRAADRLKLLNDIHAALSHPITREELLDLVLERVFGLLNPEEGAIFLKDADGEFTPAATRTVYPPANPHTFTYSRSLVREVTEKRMAALVADAENDERFSGSNSIVGMGVRSLVAAPLLDSEGALGMIVLVSRAFVRQFSEEDMALLVSLASVAALRLRNMILVDEAAEQLRRLNRTLEKKVAERTRELQARNEELAGLDRVVRMTNRELALDRVVQTILDQGLILFPQTERGAYLQWDERCEVFRFAATAGYETEQLGDVSFTRAELEKNYMTSASEVHEGVFLRRTLTDELDTAIQPGATLSMAVNLNDRLVGYLVLDCFSRADAFDEADARKLERYREHAISAVAKARYVQELHDKNQEIVRKQSQLIMKEKMASIGTLAAGIAHEIKNPLNFINNLAEVADELVRDLEDKLGECREQFEADDFDQIRDLVQDLEQNAGVSREQGRKADRIVTSMMDLAQASSKNRRLVDFNALIEKYSSMAYHGIGDLEQKNCPLVIEKELDSEVGMVVVGPQSLSRTVINLVTNAIESVLTKWINLGDGYQPQVQVSTVTQSEVIELRVRDNGMGIPAADRDRIFTPFFTTKPGGKNIGLGLSIAYDIVVLEHHGSFDVQTLEGEHTEMIVRIPRTLREE</sequence>
<dbReference type="SMART" id="SM00388">
    <property type="entry name" value="HisKA"/>
    <property type="match status" value="1"/>
</dbReference>
<dbReference type="SMART" id="SM00387">
    <property type="entry name" value="HATPase_c"/>
    <property type="match status" value="1"/>
</dbReference>
<evidence type="ECO:0000259" key="6">
    <source>
        <dbReference type="PROSITE" id="PS50109"/>
    </source>
</evidence>
<dbReference type="EC" id="2.7.13.3" evidence="2"/>
<dbReference type="Pfam" id="PF01590">
    <property type="entry name" value="GAF"/>
    <property type="match status" value="1"/>
</dbReference>